<dbReference type="PROSITE" id="PS50404">
    <property type="entry name" value="GST_NTER"/>
    <property type="match status" value="1"/>
</dbReference>
<reference evidence="3" key="2">
    <citation type="submission" date="2015-01" db="EMBL/GenBank/DDBJ databases">
        <title>Evolutionary Origins and Diversification of the Mycorrhizal Mutualists.</title>
        <authorList>
            <consortium name="DOE Joint Genome Institute"/>
            <consortium name="Mycorrhizal Genomics Consortium"/>
            <person name="Kohler A."/>
            <person name="Kuo A."/>
            <person name="Nagy L.G."/>
            <person name="Floudas D."/>
            <person name="Copeland A."/>
            <person name="Barry K.W."/>
            <person name="Cichocki N."/>
            <person name="Veneault-Fourrey C."/>
            <person name="LaButti K."/>
            <person name="Lindquist E.A."/>
            <person name="Lipzen A."/>
            <person name="Lundell T."/>
            <person name="Morin E."/>
            <person name="Murat C."/>
            <person name="Riley R."/>
            <person name="Ohm R."/>
            <person name="Sun H."/>
            <person name="Tunlid A."/>
            <person name="Henrissat B."/>
            <person name="Grigoriev I.V."/>
            <person name="Hibbett D.S."/>
            <person name="Martin F."/>
        </authorList>
    </citation>
    <scope>NUCLEOTIDE SEQUENCE [LARGE SCALE GENOMIC DNA]</scope>
    <source>
        <strain evidence="3">MUT 4182</strain>
    </source>
</reference>
<proteinExistence type="predicted"/>
<dbReference type="InterPro" id="IPR004045">
    <property type="entry name" value="Glutathione_S-Trfase_N"/>
</dbReference>
<organism evidence="2 3">
    <name type="scientific">Tulasnella calospora MUT 4182</name>
    <dbReference type="NCBI Taxonomy" id="1051891"/>
    <lineage>
        <taxon>Eukaryota</taxon>
        <taxon>Fungi</taxon>
        <taxon>Dikarya</taxon>
        <taxon>Basidiomycota</taxon>
        <taxon>Agaricomycotina</taxon>
        <taxon>Agaricomycetes</taxon>
        <taxon>Cantharellales</taxon>
        <taxon>Tulasnellaceae</taxon>
        <taxon>Tulasnella</taxon>
    </lineage>
</organism>
<reference evidence="2 3" key="1">
    <citation type="submission" date="2014-04" db="EMBL/GenBank/DDBJ databases">
        <authorList>
            <consortium name="DOE Joint Genome Institute"/>
            <person name="Kuo A."/>
            <person name="Girlanda M."/>
            <person name="Perotto S."/>
            <person name="Kohler A."/>
            <person name="Nagy L.G."/>
            <person name="Floudas D."/>
            <person name="Copeland A."/>
            <person name="Barry K.W."/>
            <person name="Cichocki N."/>
            <person name="Veneault-Fourrey C."/>
            <person name="LaButti K."/>
            <person name="Lindquist E.A."/>
            <person name="Lipzen A."/>
            <person name="Lundell T."/>
            <person name="Morin E."/>
            <person name="Murat C."/>
            <person name="Sun H."/>
            <person name="Tunlid A."/>
            <person name="Henrissat B."/>
            <person name="Grigoriev I.V."/>
            <person name="Hibbett D.S."/>
            <person name="Martin F."/>
            <person name="Nordberg H.P."/>
            <person name="Cantor M.N."/>
            <person name="Hua S.X."/>
        </authorList>
    </citation>
    <scope>NUCLEOTIDE SEQUENCE [LARGE SCALE GENOMIC DNA]</scope>
    <source>
        <strain evidence="2 3">MUT 4182</strain>
    </source>
</reference>
<keyword evidence="3" id="KW-1185">Reference proteome</keyword>
<protein>
    <recommendedName>
        <fullName evidence="1">GST N-terminal domain-containing protein</fullName>
    </recommendedName>
</protein>
<evidence type="ECO:0000313" key="3">
    <source>
        <dbReference type="Proteomes" id="UP000054248"/>
    </source>
</evidence>
<dbReference type="OrthoDB" id="249703at2759"/>
<dbReference type="EMBL" id="KN823232">
    <property type="protein sequence ID" value="KIO19251.1"/>
    <property type="molecule type" value="Genomic_DNA"/>
</dbReference>
<name>A0A0C3Q668_9AGAM</name>
<evidence type="ECO:0000259" key="1">
    <source>
        <dbReference type="PROSITE" id="PS50404"/>
    </source>
</evidence>
<dbReference type="Gene3D" id="3.40.30.10">
    <property type="entry name" value="Glutaredoxin"/>
    <property type="match status" value="1"/>
</dbReference>
<sequence length="72" mass="7641">MTIPLNHGNTATTGFALALSIASHLSPSATIPAMTLTIIGSDVSTCTRRVKVVLFEKGVDFVVKPIDWVNQS</sequence>
<dbReference type="Proteomes" id="UP000054248">
    <property type="component" value="Unassembled WGS sequence"/>
</dbReference>
<dbReference type="AlphaFoldDB" id="A0A0C3Q668"/>
<feature type="domain" description="GST N-terminal" evidence="1">
    <location>
        <begin position="34"/>
        <end position="72"/>
    </location>
</feature>
<dbReference type="SUPFAM" id="SSF52833">
    <property type="entry name" value="Thioredoxin-like"/>
    <property type="match status" value="1"/>
</dbReference>
<accession>A0A0C3Q668</accession>
<dbReference type="HOGENOM" id="CLU_2724078_0_0_1"/>
<evidence type="ECO:0000313" key="2">
    <source>
        <dbReference type="EMBL" id="KIO19251.1"/>
    </source>
</evidence>
<gene>
    <name evidence="2" type="ORF">M407DRAFT_31104</name>
</gene>
<dbReference type="InterPro" id="IPR036249">
    <property type="entry name" value="Thioredoxin-like_sf"/>
</dbReference>